<proteinExistence type="predicted"/>
<evidence type="ECO:0000313" key="2">
    <source>
        <dbReference type="Proteomes" id="UP000010087"/>
    </source>
</evidence>
<accession>A0A0H3HUH6</accession>
<dbReference type="PATRIC" id="fig|884204.3.peg.6214"/>
<dbReference type="EMBL" id="CP002834">
    <property type="protein sequence ID" value="AFI70037.1"/>
    <property type="molecule type" value="Genomic_DNA"/>
</dbReference>
<dbReference type="InterPro" id="IPR018247">
    <property type="entry name" value="EF_Hand_1_Ca_BS"/>
</dbReference>
<organism evidence="1 2">
    <name type="scientific">Burkholderia pseudomallei (strain 1026b)</name>
    <dbReference type="NCBI Taxonomy" id="884204"/>
    <lineage>
        <taxon>Bacteria</taxon>
        <taxon>Pseudomonadati</taxon>
        <taxon>Pseudomonadota</taxon>
        <taxon>Betaproteobacteria</taxon>
        <taxon>Burkholderiales</taxon>
        <taxon>Burkholderiaceae</taxon>
        <taxon>Burkholderia</taxon>
        <taxon>pseudomallei group</taxon>
    </lineage>
</organism>
<dbReference type="PROSITE" id="PS00018">
    <property type="entry name" value="EF_HAND_1"/>
    <property type="match status" value="1"/>
</dbReference>
<dbReference type="AlphaFoldDB" id="A0A0H3HUH6"/>
<evidence type="ECO:0000313" key="1">
    <source>
        <dbReference type="EMBL" id="AFI70037.1"/>
    </source>
</evidence>
<dbReference type="Proteomes" id="UP000010087">
    <property type="component" value="Chromosome 2"/>
</dbReference>
<dbReference type="InterPro" id="IPR011042">
    <property type="entry name" value="6-blade_b-propeller_TolB-like"/>
</dbReference>
<dbReference type="Gene3D" id="2.120.10.30">
    <property type="entry name" value="TolB, C-terminal domain"/>
    <property type="match status" value="1"/>
</dbReference>
<gene>
    <name evidence="1" type="ordered locus">BP1026B_II1804</name>
</gene>
<reference evidence="1 2" key="1">
    <citation type="journal article" date="2012" name="PLoS ONE">
        <title>Evolution of Burkholderia pseudomallei in recurrent melioidosis.</title>
        <authorList>
            <person name="Hayden H.S."/>
            <person name="Lim R."/>
            <person name="Brittnacher M.J."/>
            <person name="Sims E.H."/>
            <person name="Ramage E.R."/>
            <person name="Fong C."/>
            <person name="Wu Z."/>
            <person name="Crist E."/>
            <person name="Chang J."/>
            <person name="Zhou Y."/>
            <person name="Radey M."/>
            <person name="Rohmer L."/>
            <person name="Haugen E."/>
            <person name="Gillett W."/>
            <person name="Wuthiekanun V."/>
            <person name="Peacock S.J."/>
            <person name="Kaul R."/>
            <person name="Miller S.I."/>
            <person name="Manoil C."/>
            <person name="Jacobs M.A."/>
        </authorList>
    </citation>
    <scope>NUCLEOTIDE SEQUENCE [LARGE SCALE GENOMIC DNA]</scope>
    <source>
        <strain evidence="1 2">1026b</strain>
    </source>
</reference>
<sequence>MLVTCFASFETYFAFACRRRKRTSVSRVGLACGPARRRLGTVEGRSVLRRLMRMAAGVAVCAATALAGAARAENVLPATTSWIGNTYGYGDGTWTQIDIRAIAVAPDGKVYTNAPWDESGAEASVYQDGKMLGFAGGTHGWGNAGGSAIAVNSRYAYVAIAVGNEKGRLVAPGVWPDKGRQWYGISRREIGDVKQAAPFRGAKAGDARAKLAASFLMVNEVPTDTRAEVAGLAASDSVLYASDPLHDAVNVYDAQTMQKKGSWSAHEPGRIALAADGTLWLLTDTLNGPAKLAHVRPDGRAIDDAPALPPDAQAVDVATDAKGRVLLADNGPRQQILIFSKSADGGYAMSGTLGERGGIFSGVAGRPGPRRFNGLTGVGVDRAGNVYVATNGIGPRHGTIGAGLGSTLESYAPDGRLRWQVQGLLFVDGAWIDPGRPNSVYTGNKRFELDLSKPAGKEWKYAGFLSNRFKYPDDPVFNTDQWPGMPFARKVAGRTFLYLTDMHADHLKIYRFDPKRDGETAIPSGLLAGRARPVDKVPNRPPGGDWIWRDANGNGRIDEGEFELNTTGKGMAGGWGWWIDTGGDIWRTSDTRGIRRFRFGGLDKAGNPIYSYDKLTTYPSPAPFTELRRALYDASSDTLYVTGYTADAPRVGGLSKEVGRVLVRFDKWSSGAPVMRYQVALPWRLDAKPIFTLIGLTQEGRYLFGVEPVGTVHVYDKDNGRELGVIKPGPEVGRASGWVDVPFGISAYRRENGEYLVFVEEDARGKVMMYRWRPQ</sequence>
<dbReference type="KEGG" id="bpz:BP1026B_II1804"/>
<evidence type="ECO:0008006" key="3">
    <source>
        <dbReference type="Google" id="ProtNLM"/>
    </source>
</evidence>
<dbReference type="SUPFAM" id="SSF63825">
    <property type="entry name" value="YWTD domain"/>
    <property type="match status" value="1"/>
</dbReference>
<name>A0A0H3HUH6_BURP2</name>
<protein>
    <recommendedName>
        <fullName evidence="3">BceP</fullName>
    </recommendedName>
</protein>